<dbReference type="InterPro" id="IPR006047">
    <property type="entry name" value="GH13_cat_dom"/>
</dbReference>
<accession>A0A7W6IM58</accession>
<dbReference type="InterPro" id="IPR017853">
    <property type="entry name" value="GH"/>
</dbReference>
<dbReference type="Gene3D" id="1.10.150.200">
    <property type="entry name" value="Maltooligosyl trehalose synthase, domain 3"/>
    <property type="match status" value="1"/>
</dbReference>
<dbReference type="PANTHER" id="PTHR10357:SF216">
    <property type="entry name" value="MALTOOLIGOSYL TREHALOSE SYNTHASE-RELATED"/>
    <property type="match status" value="1"/>
</dbReference>
<keyword evidence="3" id="KW-1185">Reference proteome</keyword>
<proteinExistence type="predicted"/>
<dbReference type="InterPro" id="IPR012767">
    <property type="entry name" value="Trehalose_TreY"/>
</dbReference>
<dbReference type="Gene3D" id="3.30.1590.10">
    <property type="entry name" value="Maltooligosyl trehalose synthase, domain 2"/>
    <property type="match status" value="1"/>
</dbReference>
<dbReference type="EMBL" id="JACIEW010000004">
    <property type="protein sequence ID" value="MBB4052159.1"/>
    <property type="molecule type" value="Genomic_DNA"/>
</dbReference>
<dbReference type="Proteomes" id="UP000547011">
    <property type="component" value="Unassembled WGS sequence"/>
</dbReference>
<gene>
    <name evidence="2" type="ORF">GGR20_001802</name>
</gene>
<dbReference type="GO" id="GO:0005992">
    <property type="term" value="P:trehalose biosynthetic process"/>
    <property type="evidence" value="ECO:0007669"/>
    <property type="project" value="TreeGrafter"/>
</dbReference>
<dbReference type="Pfam" id="PF00128">
    <property type="entry name" value="Alpha-amylase"/>
    <property type="match status" value="1"/>
</dbReference>
<protein>
    <submittedName>
        <fullName evidence="2">(1-&gt;4)-alpha-D-glucan 1-alpha-D-glucosylmutase</fullName>
        <ecNumber evidence="2">5.4.99.15</ecNumber>
    </submittedName>
</protein>
<dbReference type="AlphaFoldDB" id="A0A7W6IM58"/>
<dbReference type="InterPro" id="IPR013797">
    <property type="entry name" value="Maltooligo_trehalose_synth_4"/>
</dbReference>
<organism evidence="2 3">
    <name type="scientific">Devosia subaequoris</name>
    <dbReference type="NCBI Taxonomy" id="395930"/>
    <lineage>
        <taxon>Bacteria</taxon>
        <taxon>Pseudomonadati</taxon>
        <taxon>Pseudomonadota</taxon>
        <taxon>Alphaproteobacteria</taxon>
        <taxon>Hyphomicrobiales</taxon>
        <taxon>Devosiaceae</taxon>
        <taxon>Devosia</taxon>
    </lineage>
</organism>
<dbReference type="NCBIfam" id="TIGR02401">
    <property type="entry name" value="trehalose_TreY"/>
    <property type="match status" value="1"/>
</dbReference>
<feature type="domain" description="Glycosyl hydrolase family 13 catalytic" evidence="1">
    <location>
        <begin position="6"/>
        <end position="416"/>
    </location>
</feature>
<name>A0A7W6IM58_9HYPH</name>
<dbReference type="GO" id="GO:0030980">
    <property type="term" value="P:alpha-glucan catabolic process"/>
    <property type="evidence" value="ECO:0007669"/>
    <property type="project" value="TreeGrafter"/>
</dbReference>
<dbReference type="Gene3D" id="3.20.20.80">
    <property type="entry name" value="Glycosidases"/>
    <property type="match status" value="1"/>
</dbReference>
<dbReference type="GO" id="GO:0047470">
    <property type="term" value="F:(1,4)-alpha-D-glucan 1-alpha-D-glucosylmutase activity"/>
    <property type="evidence" value="ECO:0007669"/>
    <property type="project" value="UniProtKB-EC"/>
</dbReference>
<dbReference type="RefSeq" id="WP_183310893.1">
    <property type="nucleotide sequence ID" value="NZ_JACIEW010000004.1"/>
</dbReference>
<evidence type="ECO:0000313" key="2">
    <source>
        <dbReference type="EMBL" id="MBB4052159.1"/>
    </source>
</evidence>
<dbReference type="EC" id="5.4.99.15" evidence="2"/>
<sequence>MMHSAPTATYRIQLREGVDFDNLARHLDYIAGLGMSHLYLSPIFTASSGSTHGYDVINPNQIDPALGGRAAFEQLVAAARRAGLGIVLDIVPNHTAFTLENPWLQEVLRDGRNSAYASHFDIDWNAGPLVLPILPEPFEHMLAAGRFSVNGGHFTFDGTQVPLADAACEDVTDIDALRKLHEQQHWRLKHWEAERDSITHRRFFNVTSLIGMRVEDPEVFDDTHALTLDLVRAGLVNGLRVDHIDGLADPAAYLERLSQALPGTPIWVEKILVGDESLPKNWKTVGTTGYESARLLARALTHRNGMEQLDQVWRDLVQEPNTFSQALTQAKKDILEFELAAELHQLVALAADALQNSPLAEPGPETLREAVMALLAAVPRYRTYIDSDGINETDRAIVGRMSEMAAKGLRSEIGVKAVASLLLSLDTAPARTFALRFQQVSGALLAKAQEDTAGFRWSRYLAANEVGAEPAEPTVDRREADRFLSGRTPWDMNLTSTHDTKRSEDSRMRMVAISHQPEAFRALYLRACELPEAADVAPAWRWYIVQTCLAVWDLGDAHLEERLGDHTRKAMREAKQASFWTRPNDDAENKAIAFAHAVLVLWREAGPAELEKLVASADTLILAQLALKSLLPGFPDFYRGSETVFLALTDPDNRRPVDWGSLAVGAASSPVATAKMSLTRELLGLRHTERQFLERAASNIVLNPKGVLLSRSDGQRALVAGYAASLPAGIEPVWHMQINGQVIFVGWDPALSTA</sequence>
<comment type="caution">
    <text evidence="2">The sequence shown here is derived from an EMBL/GenBank/DDBJ whole genome shotgun (WGS) entry which is preliminary data.</text>
</comment>
<dbReference type="SUPFAM" id="SSF51445">
    <property type="entry name" value="(Trans)glycosidases"/>
    <property type="match status" value="1"/>
</dbReference>
<reference evidence="2 3" key="1">
    <citation type="submission" date="2020-08" db="EMBL/GenBank/DDBJ databases">
        <title>Genomic Encyclopedia of Type Strains, Phase IV (KMG-IV): sequencing the most valuable type-strain genomes for metagenomic binning, comparative biology and taxonomic classification.</title>
        <authorList>
            <person name="Goeker M."/>
        </authorList>
    </citation>
    <scope>NUCLEOTIDE SEQUENCE [LARGE SCALE GENOMIC DNA]</scope>
    <source>
        <strain evidence="2 3">DSM 23447</strain>
    </source>
</reference>
<evidence type="ECO:0000259" key="1">
    <source>
        <dbReference type="SMART" id="SM00642"/>
    </source>
</evidence>
<dbReference type="Gene3D" id="1.10.10.470">
    <property type="entry name" value="Maltooligosyl trehalose synthase, domain 4"/>
    <property type="match status" value="1"/>
</dbReference>
<evidence type="ECO:0000313" key="3">
    <source>
        <dbReference type="Proteomes" id="UP000547011"/>
    </source>
</evidence>
<dbReference type="PANTHER" id="PTHR10357">
    <property type="entry name" value="ALPHA-AMYLASE FAMILY MEMBER"/>
    <property type="match status" value="1"/>
</dbReference>
<keyword evidence="2" id="KW-0413">Isomerase</keyword>
<dbReference type="SMART" id="SM00642">
    <property type="entry name" value="Aamy"/>
    <property type="match status" value="1"/>
</dbReference>